<gene>
    <name evidence="1" type="ORF">METZ01_LOCUS233525</name>
</gene>
<dbReference type="EMBL" id="UINC01058424">
    <property type="protein sequence ID" value="SVB80671.1"/>
    <property type="molecule type" value="Genomic_DNA"/>
</dbReference>
<proteinExistence type="predicted"/>
<accession>A0A382H2I9</accession>
<evidence type="ECO:0000313" key="1">
    <source>
        <dbReference type="EMBL" id="SVB80671.1"/>
    </source>
</evidence>
<name>A0A382H2I9_9ZZZZ</name>
<protein>
    <submittedName>
        <fullName evidence="1">Uncharacterized protein</fullName>
    </submittedName>
</protein>
<dbReference type="AlphaFoldDB" id="A0A382H2I9"/>
<reference evidence="1" key="1">
    <citation type="submission" date="2018-05" db="EMBL/GenBank/DDBJ databases">
        <authorList>
            <person name="Lanie J.A."/>
            <person name="Ng W.-L."/>
            <person name="Kazmierczak K.M."/>
            <person name="Andrzejewski T.M."/>
            <person name="Davidsen T.M."/>
            <person name="Wayne K.J."/>
            <person name="Tettelin H."/>
            <person name="Glass J.I."/>
            <person name="Rusch D."/>
            <person name="Podicherti R."/>
            <person name="Tsui H.-C.T."/>
            <person name="Winkler M.E."/>
        </authorList>
    </citation>
    <scope>NUCLEOTIDE SEQUENCE</scope>
</reference>
<sequence>MIELRWDVDTNGLQTQIDAWRELIRAWWIGFLCIRC</sequence>
<organism evidence="1">
    <name type="scientific">marine metagenome</name>
    <dbReference type="NCBI Taxonomy" id="408172"/>
    <lineage>
        <taxon>unclassified sequences</taxon>
        <taxon>metagenomes</taxon>
        <taxon>ecological metagenomes</taxon>
    </lineage>
</organism>